<proteinExistence type="inferred from homology"/>
<dbReference type="EMBL" id="MCFE01000133">
    <property type="protein sequence ID" value="ORX97407.1"/>
    <property type="molecule type" value="Genomic_DNA"/>
</dbReference>
<evidence type="ECO:0000256" key="2">
    <source>
        <dbReference type="ARBA" id="ARBA00022617"/>
    </source>
</evidence>
<dbReference type="OrthoDB" id="1470350at2759"/>
<dbReference type="GO" id="GO:0004497">
    <property type="term" value="F:monooxygenase activity"/>
    <property type="evidence" value="ECO:0007669"/>
    <property type="project" value="UniProtKB-KW"/>
</dbReference>
<keyword evidence="11" id="KW-1185">Reference proteome</keyword>
<feature type="region of interest" description="Disordered" evidence="9">
    <location>
        <begin position="1"/>
        <end position="24"/>
    </location>
</feature>
<evidence type="ECO:0000256" key="3">
    <source>
        <dbReference type="ARBA" id="ARBA00022723"/>
    </source>
</evidence>
<dbReference type="GO" id="GO:0005506">
    <property type="term" value="F:iron ion binding"/>
    <property type="evidence" value="ECO:0007669"/>
    <property type="project" value="InterPro"/>
</dbReference>
<name>A0A1Y1YHC7_9FUNG</name>
<evidence type="ECO:0000256" key="6">
    <source>
        <dbReference type="ARBA" id="ARBA00023033"/>
    </source>
</evidence>
<evidence type="ECO:0000256" key="9">
    <source>
        <dbReference type="SAM" id="MobiDB-lite"/>
    </source>
</evidence>
<dbReference type="PANTHER" id="PTHR24291">
    <property type="entry name" value="CYTOCHROME P450 FAMILY 4"/>
    <property type="match status" value="1"/>
</dbReference>
<feature type="binding site" description="axial binding residue" evidence="7">
    <location>
        <position position="512"/>
    </location>
    <ligand>
        <name>heme</name>
        <dbReference type="ChEBI" id="CHEBI:30413"/>
    </ligand>
    <ligandPart>
        <name>Fe</name>
        <dbReference type="ChEBI" id="CHEBI:18248"/>
    </ligandPart>
</feature>
<sequence>MSSECPFKKGSANKASTTVEKHKGGEGSGVIIVAFSGQDIEKNGIIVRTQDNWDIEDVRKHCGEKLNISAYQTIEFYNDGGQRIDSFRDLIESGVAYIQGNESCHLEIPAPPTSIFFGTLPKLLPDMPASLRRYFAEYDSPVLEIYIFSTREIVTNHPSIAEVIAQESEYFTKRIELPFAEVKVLGGDGLFTTSSDEEVWKLAHKLLIPAFSSTAMKSYTEEMGHLALKLANVFGQFKPDEPILVTDWMTRITFETIGMVGFGYDFGLLESRDSPSHPFIEAMSFCMTEVRTRMNRSQYWKKLPIHSNYKFDKNIDLMRNVVEEVLNQRKKTPSSNGKTSDLLGFMLEARDKSTGEKLSDSVIRDQVLTFLIAGHETTSTTLSWCLYLLARHPAVLNKVLQEVVNAGFNGEKPPTSAQVSQLKYLGQVLKEALRMYPPASSVLKYCTKDCILPFGYKIEKNTAAQISIYSMHHNPSFWPEPDVFDPDRFTPAEEAKRPQYAWMPFSSGPRGCIGMQFAITGGKNHFGNYPKQIRVPTGG</sequence>
<dbReference type="SUPFAM" id="SSF48264">
    <property type="entry name" value="Cytochrome P450"/>
    <property type="match status" value="1"/>
</dbReference>
<keyword evidence="3 7" id="KW-0479">Metal-binding</keyword>
<evidence type="ECO:0000256" key="5">
    <source>
        <dbReference type="ARBA" id="ARBA00023004"/>
    </source>
</evidence>
<dbReference type="AlphaFoldDB" id="A0A1Y1YHC7"/>
<dbReference type="InterPro" id="IPR036396">
    <property type="entry name" value="Cyt_P450_sf"/>
</dbReference>
<comment type="cofactor">
    <cofactor evidence="7">
        <name>heme</name>
        <dbReference type="ChEBI" id="CHEBI:30413"/>
    </cofactor>
</comment>
<dbReference type="InterPro" id="IPR001128">
    <property type="entry name" value="Cyt_P450"/>
</dbReference>
<dbReference type="Proteomes" id="UP000193498">
    <property type="component" value="Unassembled WGS sequence"/>
</dbReference>
<dbReference type="GO" id="GO:0016705">
    <property type="term" value="F:oxidoreductase activity, acting on paired donors, with incorporation or reduction of molecular oxygen"/>
    <property type="evidence" value="ECO:0007669"/>
    <property type="project" value="InterPro"/>
</dbReference>
<dbReference type="PANTHER" id="PTHR24291:SF50">
    <property type="entry name" value="BIFUNCTIONAL ALBAFLAVENONE MONOOXYGENASE_TERPENE SYNTHASE"/>
    <property type="match status" value="1"/>
</dbReference>
<dbReference type="Gene3D" id="1.10.630.10">
    <property type="entry name" value="Cytochrome P450"/>
    <property type="match status" value="1"/>
</dbReference>
<dbReference type="PRINTS" id="PR00385">
    <property type="entry name" value="P450"/>
</dbReference>
<evidence type="ECO:0000313" key="11">
    <source>
        <dbReference type="Proteomes" id="UP000193498"/>
    </source>
</evidence>
<keyword evidence="5 7" id="KW-0408">Iron</keyword>
<dbReference type="PRINTS" id="PR00463">
    <property type="entry name" value="EP450I"/>
</dbReference>
<evidence type="ECO:0000256" key="4">
    <source>
        <dbReference type="ARBA" id="ARBA00023002"/>
    </source>
</evidence>
<keyword evidence="6 8" id="KW-0503">Monooxygenase</keyword>
<organism evidence="10 11">
    <name type="scientific">Basidiobolus meristosporus CBS 931.73</name>
    <dbReference type="NCBI Taxonomy" id="1314790"/>
    <lineage>
        <taxon>Eukaryota</taxon>
        <taxon>Fungi</taxon>
        <taxon>Fungi incertae sedis</taxon>
        <taxon>Zoopagomycota</taxon>
        <taxon>Entomophthoromycotina</taxon>
        <taxon>Basidiobolomycetes</taxon>
        <taxon>Basidiobolales</taxon>
        <taxon>Basidiobolaceae</taxon>
        <taxon>Basidiobolus</taxon>
    </lineage>
</organism>
<dbReference type="InParanoid" id="A0A1Y1YHC7"/>
<evidence type="ECO:0000256" key="7">
    <source>
        <dbReference type="PIRSR" id="PIRSR602401-1"/>
    </source>
</evidence>
<dbReference type="InterPro" id="IPR002401">
    <property type="entry name" value="Cyt_P450_E_grp-I"/>
</dbReference>
<dbReference type="STRING" id="1314790.A0A1Y1YHC7"/>
<evidence type="ECO:0000313" key="10">
    <source>
        <dbReference type="EMBL" id="ORX97407.1"/>
    </source>
</evidence>
<protein>
    <submittedName>
        <fullName evidence="10">Cytochrome P450</fullName>
    </submittedName>
</protein>
<dbReference type="GO" id="GO:0020037">
    <property type="term" value="F:heme binding"/>
    <property type="evidence" value="ECO:0007669"/>
    <property type="project" value="InterPro"/>
</dbReference>
<reference evidence="10 11" key="1">
    <citation type="submission" date="2016-07" db="EMBL/GenBank/DDBJ databases">
        <title>Pervasive Adenine N6-methylation of Active Genes in Fungi.</title>
        <authorList>
            <consortium name="DOE Joint Genome Institute"/>
            <person name="Mondo S.J."/>
            <person name="Dannebaum R.O."/>
            <person name="Kuo R.C."/>
            <person name="Labutti K."/>
            <person name="Haridas S."/>
            <person name="Kuo A."/>
            <person name="Salamov A."/>
            <person name="Ahrendt S.R."/>
            <person name="Lipzen A."/>
            <person name="Sullivan W."/>
            <person name="Andreopoulos W.B."/>
            <person name="Clum A."/>
            <person name="Lindquist E."/>
            <person name="Daum C."/>
            <person name="Ramamoorthy G.K."/>
            <person name="Gryganskyi A."/>
            <person name="Culley D."/>
            <person name="Magnuson J.K."/>
            <person name="James T.Y."/>
            <person name="O'Malley M.A."/>
            <person name="Stajich J.E."/>
            <person name="Spatafora J.W."/>
            <person name="Visel A."/>
            <person name="Grigoriev I.V."/>
        </authorList>
    </citation>
    <scope>NUCLEOTIDE SEQUENCE [LARGE SCALE GENOMIC DNA]</scope>
    <source>
        <strain evidence="10 11">CBS 931.73</strain>
    </source>
</reference>
<gene>
    <name evidence="10" type="ORF">K493DRAFT_369660</name>
</gene>
<accession>A0A1Y1YHC7</accession>
<comment type="caution">
    <text evidence="10">The sequence shown here is derived from an EMBL/GenBank/DDBJ whole genome shotgun (WGS) entry which is preliminary data.</text>
</comment>
<evidence type="ECO:0000256" key="8">
    <source>
        <dbReference type="RuleBase" id="RU000461"/>
    </source>
</evidence>
<keyword evidence="2 7" id="KW-0349">Heme</keyword>
<dbReference type="Pfam" id="PF00067">
    <property type="entry name" value="p450"/>
    <property type="match status" value="1"/>
</dbReference>
<dbReference type="InterPro" id="IPR017972">
    <property type="entry name" value="Cyt_P450_CS"/>
</dbReference>
<evidence type="ECO:0000256" key="1">
    <source>
        <dbReference type="ARBA" id="ARBA00010617"/>
    </source>
</evidence>
<keyword evidence="4 8" id="KW-0560">Oxidoreductase</keyword>
<comment type="similarity">
    <text evidence="1 8">Belongs to the cytochrome P450 family.</text>
</comment>
<dbReference type="PROSITE" id="PS00086">
    <property type="entry name" value="CYTOCHROME_P450"/>
    <property type="match status" value="1"/>
</dbReference>
<dbReference type="InterPro" id="IPR050196">
    <property type="entry name" value="Cytochrome_P450_Monoox"/>
</dbReference>